<dbReference type="Proteomes" id="UP000237000">
    <property type="component" value="Unassembled WGS sequence"/>
</dbReference>
<feature type="compositionally biased region" description="Basic and acidic residues" evidence="1">
    <location>
        <begin position="67"/>
        <end position="82"/>
    </location>
</feature>
<gene>
    <name evidence="2" type="ORF">TorRG33x02_304830</name>
</gene>
<protein>
    <submittedName>
        <fullName evidence="2">Uncharacterized protein</fullName>
    </submittedName>
</protein>
<feature type="region of interest" description="Disordered" evidence="1">
    <location>
        <begin position="58"/>
        <end position="99"/>
    </location>
</feature>
<organism evidence="2 3">
    <name type="scientific">Trema orientale</name>
    <name type="common">Charcoal tree</name>
    <name type="synonym">Celtis orientalis</name>
    <dbReference type="NCBI Taxonomy" id="63057"/>
    <lineage>
        <taxon>Eukaryota</taxon>
        <taxon>Viridiplantae</taxon>
        <taxon>Streptophyta</taxon>
        <taxon>Embryophyta</taxon>
        <taxon>Tracheophyta</taxon>
        <taxon>Spermatophyta</taxon>
        <taxon>Magnoliopsida</taxon>
        <taxon>eudicotyledons</taxon>
        <taxon>Gunneridae</taxon>
        <taxon>Pentapetalae</taxon>
        <taxon>rosids</taxon>
        <taxon>fabids</taxon>
        <taxon>Rosales</taxon>
        <taxon>Cannabaceae</taxon>
        <taxon>Trema</taxon>
    </lineage>
</organism>
<proteinExistence type="predicted"/>
<dbReference type="InParanoid" id="A0A2P5BXV6"/>
<dbReference type="EMBL" id="JXTC01000442">
    <property type="protein sequence ID" value="PON53611.1"/>
    <property type="molecule type" value="Genomic_DNA"/>
</dbReference>
<reference evidence="3" key="1">
    <citation type="submission" date="2016-06" db="EMBL/GenBank/DDBJ databases">
        <title>Parallel loss of symbiosis genes in relatives of nitrogen-fixing non-legume Parasponia.</title>
        <authorList>
            <person name="Van Velzen R."/>
            <person name="Holmer R."/>
            <person name="Bu F."/>
            <person name="Rutten L."/>
            <person name="Van Zeijl A."/>
            <person name="Liu W."/>
            <person name="Santuari L."/>
            <person name="Cao Q."/>
            <person name="Sharma T."/>
            <person name="Shen D."/>
            <person name="Roswanjaya Y."/>
            <person name="Wardhani T."/>
            <person name="Kalhor M.S."/>
            <person name="Jansen J."/>
            <person name="Van den Hoogen J."/>
            <person name="Gungor B."/>
            <person name="Hartog M."/>
            <person name="Hontelez J."/>
            <person name="Verver J."/>
            <person name="Yang W.-C."/>
            <person name="Schijlen E."/>
            <person name="Repin R."/>
            <person name="Schilthuizen M."/>
            <person name="Schranz E."/>
            <person name="Heidstra R."/>
            <person name="Miyata K."/>
            <person name="Fedorova E."/>
            <person name="Kohlen W."/>
            <person name="Bisseling T."/>
            <person name="Smit S."/>
            <person name="Geurts R."/>
        </authorList>
    </citation>
    <scope>NUCLEOTIDE SEQUENCE [LARGE SCALE GENOMIC DNA]</scope>
    <source>
        <strain evidence="3">cv. RG33-2</strain>
    </source>
</reference>
<comment type="caution">
    <text evidence="2">The sequence shown here is derived from an EMBL/GenBank/DDBJ whole genome shotgun (WGS) entry which is preliminary data.</text>
</comment>
<evidence type="ECO:0000313" key="2">
    <source>
        <dbReference type="EMBL" id="PON53611.1"/>
    </source>
</evidence>
<evidence type="ECO:0000313" key="3">
    <source>
        <dbReference type="Proteomes" id="UP000237000"/>
    </source>
</evidence>
<name>A0A2P5BXV6_TREOI</name>
<dbReference type="AlphaFoldDB" id="A0A2P5BXV6"/>
<sequence>MSKSVIGDPMLSNASKIFRSLRLWTSSDSRATSQLGLSSPRKMKLRSAHWIYRPSKPANEVSAQRCRPREGVVGDEGKEGDGSARGSRHLQEAAAHGKV</sequence>
<keyword evidence="3" id="KW-1185">Reference proteome</keyword>
<evidence type="ECO:0000256" key="1">
    <source>
        <dbReference type="SAM" id="MobiDB-lite"/>
    </source>
</evidence>
<accession>A0A2P5BXV6</accession>